<accession>A0ABV2KP26</accession>
<dbReference type="InterPro" id="IPR010321">
    <property type="entry name" value="DUF922"/>
</dbReference>
<dbReference type="GO" id="GO:0006508">
    <property type="term" value="P:proteolysis"/>
    <property type="evidence" value="ECO:0007669"/>
    <property type="project" value="UniProtKB-KW"/>
</dbReference>
<keyword evidence="1" id="KW-0645">Protease</keyword>
<dbReference type="Pfam" id="PF06037">
    <property type="entry name" value="DUF922"/>
    <property type="match status" value="1"/>
</dbReference>
<reference evidence="1 2" key="1">
    <citation type="submission" date="2024-06" db="EMBL/GenBank/DDBJ databases">
        <title>Genomic Encyclopedia of Type Strains, Phase IV (KMG-IV): sequencing the most valuable type-strain genomes for metagenomic binning, comparative biology and taxonomic classification.</title>
        <authorList>
            <person name="Goeker M."/>
        </authorList>
    </citation>
    <scope>NUCLEOTIDE SEQUENCE [LARGE SCALE GENOMIC DNA]</scope>
    <source>
        <strain evidence="1 2">DSM 19730</strain>
    </source>
</reference>
<dbReference type="EMBL" id="JBEPMN010000013">
    <property type="protein sequence ID" value="MET3662597.1"/>
    <property type="molecule type" value="Genomic_DNA"/>
</dbReference>
<gene>
    <name evidence="1" type="ORF">ABID44_002945</name>
</gene>
<name>A0ABV2KP26_9HYPH</name>
<organism evidence="1 2">
    <name type="scientific">Aquamicrobium ahrensii</name>
    <dbReference type="NCBI Taxonomy" id="469551"/>
    <lineage>
        <taxon>Bacteria</taxon>
        <taxon>Pseudomonadati</taxon>
        <taxon>Pseudomonadota</taxon>
        <taxon>Alphaproteobacteria</taxon>
        <taxon>Hyphomicrobiales</taxon>
        <taxon>Phyllobacteriaceae</taxon>
        <taxon>Aquamicrobium</taxon>
    </lineage>
</organism>
<evidence type="ECO:0000313" key="2">
    <source>
        <dbReference type="Proteomes" id="UP001549143"/>
    </source>
</evidence>
<keyword evidence="2" id="KW-1185">Reference proteome</keyword>
<dbReference type="Proteomes" id="UP001549143">
    <property type="component" value="Unassembled WGS sequence"/>
</dbReference>
<dbReference type="RefSeq" id="WP_354152448.1">
    <property type="nucleotide sequence ID" value="NZ_JBEPMN010000013.1"/>
</dbReference>
<proteinExistence type="predicted"/>
<dbReference type="PIRSF" id="PIRSF010521">
    <property type="entry name" value="DUF922_bac"/>
    <property type="match status" value="1"/>
</dbReference>
<protein>
    <submittedName>
        <fullName evidence="1">Secreted Zn-dependent protease</fullName>
    </submittedName>
</protein>
<keyword evidence="1" id="KW-0378">Hydrolase</keyword>
<evidence type="ECO:0000313" key="1">
    <source>
        <dbReference type="EMBL" id="MET3662597.1"/>
    </source>
</evidence>
<comment type="caution">
    <text evidence="1">The sequence shown here is derived from an EMBL/GenBank/DDBJ whole genome shotgun (WGS) entry which is preliminary data.</text>
</comment>
<dbReference type="GO" id="GO:0008233">
    <property type="term" value="F:peptidase activity"/>
    <property type="evidence" value="ECO:0007669"/>
    <property type="project" value="UniProtKB-KW"/>
</dbReference>
<sequence>MADTYREKRLKATVAAFSILTAALTVTPPTYALAGGEIVERVETYSISGRTGIELYRSIGERGPKSGVGRAIAHTTFKLTWRRDYRPQGASCTLVSAVPRLIITYTLPKPSNPLPPETKKRWETFIDGIKRHEEVHGVHMKEMVAEIEANTIGATAGNDPGCKKIRQDIQAPLGAASLRQRQRSSEFDRVEMAEGANMHRLILGLVNGE</sequence>